<evidence type="ECO:0000313" key="2">
    <source>
        <dbReference type="Proteomes" id="UP001275084"/>
    </source>
</evidence>
<reference evidence="1" key="2">
    <citation type="submission" date="2023-06" db="EMBL/GenBank/DDBJ databases">
        <authorList>
            <consortium name="Lawrence Berkeley National Laboratory"/>
            <person name="Haridas S."/>
            <person name="Hensen N."/>
            <person name="Bonometti L."/>
            <person name="Westerberg I."/>
            <person name="Brannstrom I.O."/>
            <person name="Guillou S."/>
            <person name="Cros-Aarteil S."/>
            <person name="Calhoun S."/>
            <person name="Kuo A."/>
            <person name="Mondo S."/>
            <person name="Pangilinan J."/>
            <person name="Riley R."/>
            <person name="Labutti K."/>
            <person name="Andreopoulos B."/>
            <person name="Lipzen A."/>
            <person name="Chen C."/>
            <person name="Yanf M."/>
            <person name="Daum C."/>
            <person name="Ng V."/>
            <person name="Clum A."/>
            <person name="Steindorff A."/>
            <person name="Ohm R."/>
            <person name="Martin F."/>
            <person name="Silar P."/>
            <person name="Natvig D."/>
            <person name="Lalanne C."/>
            <person name="Gautier V."/>
            <person name="Ament-Velasquez S.L."/>
            <person name="Kruys A."/>
            <person name="Hutchinson M.I."/>
            <person name="Powell A.J."/>
            <person name="Barry K."/>
            <person name="Miller A.N."/>
            <person name="Grigoriev I.V."/>
            <person name="Debuchy R."/>
            <person name="Gladieux P."/>
            <person name="Thoren M.H."/>
            <person name="Johannesson H."/>
        </authorList>
    </citation>
    <scope>NUCLEOTIDE SEQUENCE</scope>
    <source>
        <strain evidence="1">CBS 955.72</strain>
    </source>
</reference>
<comment type="caution">
    <text evidence="1">The sequence shown here is derived from an EMBL/GenBank/DDBJ whole genome shotgun (WGS) entry which is preliminary data.</text>
</comment>
<dbReference type="EMBL" id="JAUIQD010000001">
    <property type="protein sequence ID" value="KAK3364384.1"/>
    <property type="molecule type" value="Genomic_DNA"/>
</dbReference>
<accession>A0AAJ0ML12</accession>
<dbReference type="Proteomes" id="UP001275084">
    <property type="component" value="Unassembled WGS sequence"/>
</dbReference>
<dbReference type="AlphaFoldDB" id="A0AAJ0ML12"/>
<sequence>MKIERFHKANHQPAVKMADDVVIPALWHHSGLAAAFRSVGDLILAQNLVCDDLVLKPSKAHETPVLATLESRASLWALVFKNGWDTYCPITHPRATRARRGIKSMTQVGTWRVNLPAPVTPSKRRRSGRPVVNQRREAGAPAFVKPNLNRDDFGILFSVYDKNSSCANAKYVA</sequence>
<protein>
    <submittedName>
        <fullName evidence="1">Uncharacterized protein</fullName>
    </submittedName>
</protein>
<gene>
    <name evidence="1" type="ORF">B0T25DRAFT_598460</name>
</gene>
<evidence type="ECO:0000313" key="1">
    <source>
        <dbReference type="EMBL" id="KAK3364384.1"/>
    </source>
</evidence>
<name>A0AAJ0ML12_9PEZI</name>
<keyword evidence="2" id="KW-1185">Reference proteome</keyword>
<reference evidence="1" key="1">
    <citation type="journal article" date="2023" name="Mol. Phylogenet. Evol.">
        <title>Genome-scale phylogeny and comparative genomics of the fungal order Sordariales.</title>
        <authorList>
            <person name="Hensen N."/>
            <person name="Bonometti L."/>
            <person name="Westerberg I."/>
            <person name="Brannstrom I.O."/>
            <person name="Guillou S."/>
            <person name="Cros-Aarteil S."/>
            <person name="Calhoun S."/>
            <person name="Haridas S."/>
            <person name="Kuo A."/>
            <person name="Mondo S."/>
            <person name="Pangilinan J."/>
            <person name="Riley R."/>
            <person name="LaButti K."/>
            <person name="Andreopoulos B."/>
            <person name="Lipzen A."/>
            <person name="Chen C."/>
            <person name="Yan M."/>
            <person name="Daum C."/>
            <person name="Ng V."/>
            <person name="Clum A."/>
            <person name="Steindorff A."/>
            <person name="Ohm R.A."/>
            <person name="Martin F."/>
            <person name="Silar P."/>
            <person name="Natvig D.O."/>
            <person name="Lalanne C."/>
            <person name="Gautier V."/>
            <person name="Ament-Velasquez S.L."/>
            <person name="Kruys A."/>
            <person name="Hutchinson M.I."/>
            <person name="Powell A.J."/>
            <person name="Barry K."/>
            <person name="Miller A.N."/>
            <person name="Grigoriev I.V."/>
            <person name="Debuchy R."/>
            <person name="Gladieux P."/>
            <person name="Hiltunen Thoren M."/>
            <person name="Johannesson H."/>
        </authorList>
    </citation>
    <scope>NUCLEOTIDE SEQUENCE</scope>
    <source>
        <strain evidence="1">CBS 955.72</strain>
    </source>
</reference>
<organism evidence="1 2">
    <name type="scientific">Lasiosphaeria hispida</name>
    <dbReference type="NCBI Taxonomy" id="260671"/>
    <lineage>
        <taxon>Eukaryota</taxon>
        <taxon>Fungi</taxon>
        <taxon>Dikarya</taxon>
        <taxon>Ascomycota</taxon>
        <taxon>Pezizomycotina</taxon>
        <taxon>Sordariomycetes</taxon>
        <taxon>Sordariomycetidae</taxon>
        <taxon>Sordariales</taxon>
        <taxon>Lasiosphaeriaceae</taxon>
        <taxon>Lasiosphaeria</taxon>
    </lineage>
</organism>
<proteinExistence type="predicted"/>